<reference evidence="2 3" key="1">
    <citation type="journal article" date="2016" name="Nat. Commun.">
        <title>Thousands of microbial genomes shed light on interconnected biogeochemical processes in an aquifer system.</title>
        <authorList>
            <person name="Anantharaman K."/>
            <person name="Brown C.T."/>
            <person name="Hug L.A."/>
            <person name="Sharon I."/>
            <person name="Castelle C.J."/>
            <person name="Probst A.J."/>
            <person name="Thomas B.C."/>
            <person name="Singh A."/>
            <person name="Wilkins M.J."/>
            <person name="Karaoz U."/>
            <person name="Brodie E.L."/>
            <person name="Williams K.H."/>
            <person name="Hubbard S.S."/>
            <person name="Banfield J.F."/>
        </authorList>
    </citation>
    <scope>NUCLEOTIDE SEQUENCE [LARGE SCALE GENOMIC DNA]</scope>
</reference>
<dbReference type="EMBL" id="MFUR01000010">
    <property type="protein sequence ID" value="OGI86818.1"/>
    <property type="molecule type" value="Genomic_DNA"/>
</dbReference>
<evidence type="ECO:0000256" key="1">
    <source>
        <dbReference type="SAM" id="Phobius"/>
    </source>
</evidence>
<evidence type="ECO:0000313" key="3">
    <source>
        <dbReference type="Proteomes" id="UP000177001"/>
    </source>
</evidence>
<gene>
    <name evidence="2" type="ORF">A3A91_01205</name>
</gene>
<protein>
    <submittedName>
        <fullName evidence="2">Uncharacterized protein</fullName>
    </submittedName>
</protein>
<feature type="transmembrane region" description="Helical" evidence="1">
    <location>
        <begin position="12"/>
        <end position="41"/>
    </location>
</feature>
<dbReference type="Proteomes" id="UP000177001">
    <property type="component" value="Unassembled WGS sequence"/>
</dbReference>
<proteinExistence type="predicted"/>
<evidence type="ECO:0000313" key="2">
    <source>
        <dbReference type="EMBL" id="OGI86818.1"/>
    </source>
</evidence>
<keyword evidence="1" id="KW-1133">Transmembrane helix</keyword>
<dbReference type="AlphaFoldDB" id="A0A1F6WY63"/>
<sequence>MKNNITNNKEKGFIELIIIIIIALLLMKYFGLTITGILNYFHLTWPEILNWLKQALNWFKDLVYSVL</sequence>
<name>A0A1F6WY63_9BACT</name>
<comment type="caution">
    <text evidence="2">The sequence shown here is derived from an EMBL/GenBank/DDBJ whole genome shotgun (WGS) entry which is preliminary data.</text>
</comment>
<accession>A0A1F6WY63</accession>
<organism evidence="2 3">
    <name type="scientific">Candidatus Nomurabacteria bacterium RIFCSPLOWO2_01_FULL_36_16</name>
    <dbReference type="NCBI Taxonomy" id="1801767"/>
    <lineage>
        <taxon>Bacteria</taxon>
        <taxon>Candidatus Nomuraibacteriota</taxon>
    </lineage>
</organism>
<keyword evidence="1" id="KW-0472">Membrane</keyword>
<keyword evidence="1" id="KW-0812">Transmembrane</keyword>